<feature type="compositionally biased region" description="Low complexity" evidence="1">
    <location>
        <begin position="67"/>
        <end position="82"/>
    </location>
</feature>
<dbReference type="PROSITE" id="PS50195">
    <property type="entry name" value="PX"/>
    <property type="match status" value="1"/>
</dbReference>
<evidence type="ECO:0000256" key="1">
    <source>
        <dbReference type="SAM" id="MobiDB-lite"/>
    </source>
</evidence>
<feature type="compositionally biased region" description="Basic and acidic residues" evidence="1">
    <location>
        <begin position="23"/>
        <end position="42"/>
    </location>
</feature>
<dbReference type="Gene3D" id="3.30.1520.10">
    <property type="entry name" value="Phox-like domain"/>
    <property type="match status" value="1"/>
</dbReference>
<feature type="domain" description="PX" evidence="2">
    <location>
        <begin position="118"/>
        <end position="300"/>
    </location>
</feature>
<evidence type="ECO:0000313" key="4">
    <source>
        <dbReference type="Proteomes" id="UP001165160"/>
    </source>
</evidence>
<feature type="compositionally biased region" description="Polar residues" evidence="1">
    <location>
        <begin position="8"/>
        <end position="18"/>
    </location>
</feature>
<name>A0A9W7FF83_9STRA</name>
<accession>A0A9W7FF83</accession>
<evidence type="ECO:0000313" key="3">
    <source>
        <dbReference type="EMBL" id="GMI11169.1"/>
    </source>
</evidence>
<gene>
    <name evidence="3" type="ORF">TrVE_jg4503</name>
</gene>
<comment type="caution">
    <text evidence="3">The sequence shown here is derived from an EMBL/GenBank/DDBJ whole genome shotgun (WGS) entry which is preliminary data.</text>
</comment>
<protein>
    <recommendedName>
        <fullName evidence="2">PX domain-containing protein</fullName>
    </recommendedName>
</protein>
<organism evidence="3 4">
    <name type="scientific">Triparma verrucosa</name>
    <dbReference type="NCBI Taxonomy" id="1606542"/>
    <lineage>
        <taxon>Eukaryota</taxon>
        <taxon>Sar</taxon>
        <taxon>Stramenopiles</taxon>
        <taxon>Ochrophyta</taxon>
        <taxon>Bolidophyceae</taxon>
        <taxon>Parmales</taxon>
        <taxon>Triparmaceae</taxon>
        <taxon>Triparma</taxon>
    </lineage>
</organism>
<proteinExistence type="predicted"/>
<dbReference type="GO" id="GO:0035091">
    <property type="term" value="F:phosphatidylinositol binding"/>
    <property type="evidence" value="ECO:0007669"/>
    <property type="project" value="InterPro"/>
</dbReference>
<dbReference type="InterPro" id="IPR036871">
    <property type="entry name" value="PX_dom_sf"/>
</dbReference>
<dbReference type="Proteomes" id="UP001165160">
    <property type="component" value="Unassembled WGS sequence"/>
</dbReference>
<feature type="region of interest" description="Disordered" evidence="1">
    <location>
        <begin position="204"/>
        <end position="241"/>
    </location>
</feature>
<reference evidence="4" key="1">
    <citation type="journal article" date="2023" name="Commun. Biol.">
        <title>Genome analysis of Parmales, the sister group of diatoms, reveals the evolutionary specialization of diatoms from phago-mixotrophs to photoautotrophs.</title>
        <authorList>
            <person name="Ban H."/>
            <person name="Sato S."/>
            <person name="Yoshikawa S."/>
            <person name="Yamada K."/>
            <person name="Nakamura Y."/>
            <person name="Ichinomiya M."/>
            <person name="Sato N."/>
            <person name="Blanc-Mathieu R."/>
            <person name="Endo H."/>
            <person name="Kuwata A."/>
            <person name="Ogata H."/>
        </authorList>
    </citation>
    <scope>NUCLEOTIDE SEQUENCE [LARGE SCALE GENOMIC DNA]</scope>
    <source>
        <strain evidence="4">NIES 3699</strain>
    </source>
</reference>
<evidence type="ECO:0000259" key="2">
    <source>
        <dbReference type="PROSITE" id="PS50195"/>
    </source>
</evidence>
<dbReference type="Pfam" id="PF00787">
    <property type="entry name" value="PX"/>
    <property type="match status" value="1"/>
</dbReference>
<feature type="compositionally biased region" description="Acidic residues" evidence="1">
    <location>
        <begin position="204"/>
        <end position="215"/>
    </location>
</feature>
<feature type="region of interest" description="Disordered" evidence="1">
    <location>
        <begin position="1"/>
        <end position="86"/>
    </location>
</feature>
<dbReference type="InterPro" id="IPR001683">
    <property type="entry name" value="PX_dom"/>
</dbReference>
<sequence>MNPAMRHSSCSEVGSAVSQFVDEDSKTKEVRSSSDNPPDNKPRSPLSKPISPPLPPHALFAPDTRFSATSQNTSNTNSTKTSVKSAEMLSREASEAVFSRVESLAILSGRYYNPRAKTNSTSKSSSSPSPRLFDKGYVVYEVYVKANYTDYGWNCHRRYNNFLELDSDLPPVTKEEIAGCVWEEEDDVDFDYWKGKPIAFVSEVEAEENDDDDNQDPNTSRRSSVVRKNTKNTYPPRPKLPPKVYVGNFSEEFIERRRIDLAKYLRYLYLNPYTRSCAPFLSFIAAERIIDHFQSFSPDSGRKFQTPKNNKSQSKVDFFHTPEFNDESRNQNTLTSFPYAFRSTRGGLDSYVGWDSERKKRKKKESDGGGCSIL</sequence>
<dbReference type="SMART" id="SM00312">
    <property type="entry name" value="PX"/>
    <property type="match status" value="1"/>
</dbReference>
<dbReference type="AlphaFoldDB" id="A0A9W7FF83"/>
<keyword evidence="4" id="KW-1185">Reference proteome</keyword>
<dbReference type="SUPFAM" id="SSF64268">
    <property type="entry name" value="PX domain"/>
    <property type="match status" value="2"/>
</dbReference>
<dbReference type="EMBL" id="BRXX01000426">
    <property type="protein sequence ID" value="GMI11169.1"/>
    <property type="molecule type" value="Genomic_DNA"/>
</dbReference>
<dbReference type="CDD" id="cd06093">
    <property type="entry name" value="PX_domain"/>
    <property type="match status" value="1"/>
</dbReference>